<dbReference type="Proteomes" id="UP000292627">
    <property type="component" value="Unassembled WGS sequence"/>
</dbReference>
<sequence>MATGLKCWDAAGQQTTNVTDRIPRVVGYQSIAASSSGSVSCPEGEPWYQLSLIGTADPGAPGGSPAPKVTISGQTISWGIPSGGSSTQAATLVFGVF</sequence>
<reference evidence="1 2" key="1">
    <citation type="submission" date="2019-02" db="EMBL/GenBank/DDBJ databases">
        <title>WGS of Pseudoxanthomonas species novum from clinical isolates.</title>
        <authorList>
            <person name="Bernier A.-M."/>
            <person name="Bernard K."/>
            <person name="Vachon A."/>
        </authorList>
    </citation>
    <scope>NUCLEOTIDE SEQUENCE [LARGE SCALE GENOMIC DNA]</scope>
    <source>
        <strain evidence="1 2">NML171200</strain>
    </source>
</reference>
<evidence type="ECO:0000313" key="2">
    <source>
        <dbReference type="Proteomes" id="UP000292627"/>
    </source>
</evidence>
<evidence type="ECO:0000313" key="1">
    <source>
        <dbReference type="EMBL" id="TAA19050.1"/>
    </source>
</evidence>
<dbReference type="RefSeq" id="WP_130553212.1">
    <property type="nucleotide sequence ID" value="NZ_SHMC01000014.1"/>
</dbReference>
<accession>A0A4Q8L4M6</accession>
<dbReference type="EMBL" id="SHMC01000014">
    <property type="protein sequence ID" value="TAA19050.1"/>
    <property type="molecule type" value="Genomic_DNA"/>
</dbReference>
<name>A0A4Q8L4M6_9GAMM</name>
<dbReference type="OrthoDB" id="1684463at2"/>
<dbReference type="AlphaFoldDB" id="A0A4Q8L4M6"/>
<proteinExistence type="predicted"/>
<comment type="caution">
    <text evidence="1">The sequence shown here is derived from an EMBL/GenBank/DDBJ whole genome shotgun (WGS) entry which is preliminary data.</text>
</comment>
<gene>
    <name evidence="1" type="ORF">EA660_20100</name>
</gene>
<protein>
    <submittedName>
        <fullName evidence="1">Uncharacterized protein</fullName>
    </submittedName>
</protein>
<organism evidence="1 2">
    <name type="scientific">Pseudoxanthomonas winnipegensis</name>
    <dbReference type="NCBI Taxonomy" id="2480810"/>
    <lineage>
        <taxon>Bacteria</taxon>
        <taxon>Pseudomonadati</taxon>
        <taxon>Pseudomonadota</taxon>
        <taxon>Gammaproteobacteria</taxon>
        <taxon>Lysobacterales</taxon>
        <taxon>Lysobacteraceae</taxon>
        <taxon>Pseudoxanthomonas</taxon>
    </lineage>
</organism>